<keyword evidence="4" id="KW-1185">Reference proteome</keyword>
<feature type="compositionally biased region" description="Basic and acidic residues" evidence="2">
    <location>
        <begin position="37"/>
        <end position="50"/>
    </location>
</feature>
<gene>
    <name evidence="3" type="ORF">MEDL_20312</name>
</gene>
<dbReference type="AlphaFoldDB" id="A0A8S3R9C7"/>
<protein>
    <recommendedName>
        <fullName evidence="5">Roc domain-containing protein</fullName>
    </recommendedName>
</protein>
<dbReference type="Proteomes" id="UP000683360">
    <property type="component" value="Unassembled WGS sequence"/>
</dbReference>
<accession>A0A8S3R9C7</accession>
<dbReference type="Gene3D" id="3.30.70.1390">
    <property type="entry name" value="ROC domain from the Parkinson's disease-associated leucine-rich repeat kinase 2"/>
    <property type="match status" value="1"/>
</dbReference>
<reference evidence="3" key="1">
    <citation type="submission" date="2021-03" db="EMBL/GenBank/DDBJ databases">
        <authorList>
            <person name="Bekaert M."/>
        </authorList>
    </citation>
    <scope>NUCLEOTIDE SEQUENCE</scope>
</reference>
<feature type="region of interest" description="Disordered" evidence="2">
    <location>
        <begin position="26"/>
        <end position="50"/>
    </location>
</feature>
<dbReference type="EMBL" id="CAJPWZ010001036">
    <property type="protein sequence ID" value="CAG2205962.1"/>
    <property type="molecule type" value="Genomic_DNA"/>
</dbReference>
<feature type="coiled-coil region" evidence="1">
    <location>
        <begin position="72"/>
        <end position="99"/>
    </location>
</feature>
<dbReference type="OrthoDB" id="6125710at2759"/>
<evidence type="ECO:0000313" key="4">
    <source>
        <dbReference type="Proteomes" id="UP000683360"/>
    </source>
</evidence>
<proteinExistence type="predicted"/>
<keyword evidence="1" id="KW-0175">Coiled coil</keyword>
<sequence>MIGNNEEFERNSRLLFHRERLKCQKEVADSHTTQSNQHEKKTASDQPEKVSLRISHKAEKLISHVTADETKKQQSNLSVDQANEEIKEMLNSEVDFNDKNEYTLLLWDFAGDKEFYHTHQTFLSPDSIYVVVTNLNEADNKEAQGNGSNLIYLTFFK</sequence>
<dbReference type="Pfam" id="PF08477">
    <property type="entry name" value="Roc"/>
    <property type="match status" value="1"/>
</dbReference>
<evidence type="ECO:0000256" key="1">
    <source>
        <dbReference type="SAM" id="Coils"/>
    </source>
</evidence>
<evidence type="ECO:0000313" key="3">
    <source>
        <dbReference type="EMBL" id="CAG2205962.1"/>
    </source>
</evidence>
<name>A0A8S3R9C7_MYTED</name>
<evidence type="ECO:0000256" key="2">
    <source>
        <dbReference type="SAM" id="MobiDB-lite"/>
    </source>
</evidence>
<organism evidence="3 4">
    <name type="scientific">Mytilus edulis</name>
    <name type="common">Blue mussel</name>
    <dbReference type="NCBI Taxonomy" id="6550"/>
    <lineage>
        <taxon>Eukaryota</taxon>
        <taxon>Metazoa</taxon>
        <taxon>Spiralia</taxon>
        <taxon>Lophotrochozoa</taxon>
        <taxon>Mollusca</taxon>
        <taxon>Bivalvia</taxon>
        <taxon>Autobranchia</taxon>
        <taxon>Pteriomorphia</taxon>
        <taxon>Mytilida</taxon>
        <taxon>Mytiloidea</taxon>
        <taxon>Mytilidae</taxon>
        <taxon>Mytilinae</taxon>
        <taxon>Mytilus</taxon>
    </lineage>
</organism>
<evidence type="ECO:0008006" key="5">
    <source>
        <dbReference type="Google" id="ProtNLM"/>
    </source>
</evidence>
<comment type="caution">
    <text evidence="3">The sequence shown here is derived from an EMBL/GenBank/DDBJ whole genome shotgun (WGS) entry which is preliminary data.</text>
</comment>